<feature type="domain" description="Ig-like" evidence="4">
    <location>
        <begin position="498"/>
        <end position="612"/>
    </location>
</feature>
<dbReference type="Pfam" id="PF07654">
    <property type="entry name" value="C1-set"/>
    <property type="match status" value="3"/>
</dbReference>
<dbReference type="InterPro" id="IPR003599">
    <property type="entry name" value="Ig_sub"/>
</dbReference>
<dbReference type="FunFam" id="2.60.40.10:FF:001774">
    <property type="entry name" value="Uncharacterized LOC100216153"/>
    <property type="match status" value="1"/>
</dbReference>
<proteinExistence type="predicted"/>
<dbReference type="SUPFAM" id="SSF48726">
    <property type="entry name" value="Immunoglobulin"/>
    <property type="match status" value="6"/>
</dbReference>
<protein>
    <recommendedName>
        <fullName evidence="4">Ig-like domain-containing protein</fullName>
    </recommendedName>
</protein>
<keyword evidence="1" id="KW-0393">Immunoglobulin domain</keyword>
<feature type="signal peptide" evidence="3">
    <location>
        <begin position="1"/>
        <end position="20"/>
    </location>
</feature>
<accession>A0A8C5PIJ4</accession>
<keyword evidence="2" id="KW-0812">Transmembrane</keyword>
<dbReference type="SMART" id="SM00407">
    <property type="entry name" value="IGc1"/>
    <property type="match status" value="3"/>
</dbReference>
<dbReference type="InterPro" id="IPR013783">
    <property type="entry name" value="Ig-like_fold"/>
</dbReference>
<dbReference type="InterPro" id="IPR007110">
    <property type="entry name" value="Ig-like_dom"/>
</dbReference>
<dbReference type="PROSITE" id="PS50835">
    <property type="entry name" value="IG_LIKE"/>
    <property type="match status" value="4"/>
</dbReference>
<evidence type="ECO:0000256" key="3">
    <source>
        <dbReference type="SAM" id="SignalP"/>
    </source>
</evidence>
<dbReference type="Pfam" id="PF07686">
    <property type="entry name" value="V-set"/>
    <property type="match status" value="2"/>
</dbReference>
<evidence type="ECO:0000313" key="5">
    <source>
        <dbReference type="Ensembl" id="ENSLLEP00000023339.1"/>
    </source>
</evidence>
<reference evidence="5" key="2">
    <citation type="submission" date="2025-09" db="UniProtKB">
        <authorList>
            <consortium name="Ensembl"/>
        </authorList>
    </citation>
    <scope>IDENTIFICATION</scope>
</reference>
<evidence type="ECO:0000313" key="6">
    <source>
        <dbReference type="Proteomes" id="UP000694569"/>
    </source>
</evidence>
<dbReference type="SMART" id="SM00409">
    <property type="entry name" value="IG"/>
    <property type="match status" value="3"/>
</dbReference>
<keyword evidence="6" id="KW-1185">Reference proteome</keyword>
<feature type="domain" description="Ig-like" evidence="4">
    <location>
        <begin position="344"/>
        <end position="441"/>
    </location>
</feature>
<keyword evidence="3" id="KW-0732">Signal</keyword>
<evidence type="ECO:0000256" key="2">
    <source>
        <dbReference type="SAM" id="Phobius"/>
    </source>
</evidence>
<dbReference type="InterPro" id="IPR036179">
    <property type="entry name" value="Ig-like_dom_sf"/>
</dbReference>
<evidence type="ECO:0000259" key="4">
    <source>
        <dbReference type="PROSITE" id="PS50835"/>
    </source>
</evidence>
<dbReference type="Proteomes" id="UP000694569">
    <property type="component" value="Unplaced"/>
</dbReference>
<reference evidence="5" key="1">
    <citation type="submission" date="2025-08" db="UniProtKB">
        <authorList>
            <consortium name="Ensembl"/>
        </authorList>
    </citation>
    <scope>IDENTIFICATION</scope>
</reference>
<dbReference type="InterPro" id="IPR050380">
    <property type="entry name" value="Immune_Resp_Modulators"/>
</dbReference>
<dbReference type="AlphaFoldDB" id="A0A8C5PIJ4"/>
<dbReference type="Gene3D" id="2.60.40.10">
    <property type="entry name" value="Immunoglobulins"/>
    <property type="match status" value="6"/>
</dbReference>
<organism evidence="5 6">
    <name type="scientific">Leptobrachium leishanense</name>
    <name type="common">Leishan spiny toad</name>
    <dbReference type="NCBI Taxonomy" id="445787"/>
    <lineage>
        <taxon>Eukaryota</taxon>
        <taxon>Metazoa</taxon>
        <taxon>Chordata</taxon>
        <taxon>Craniata</taxon>
        <taxon>Vertebrata</taxon>
        <taxon>Euteleostomi</taxon>
        <taxon>Amphibia</taxon>
        <taxon>Batrachia</taxon>
        <taxon>Anura</taxon>
        <taxon>Pelobatoidea</taxon>
        <taxon>Megophryidae</taxon>
        <taxon>Leptobrachium</taxon>
    </lineage>
</organism>
<feature type="domain" description="Ig-like" evidence="4">
    <location>
        <begin position="131"/>
        <end position="337"/>
    </location>
</feature>
<evidence type="ECO:0000256" key="1">
    <source>
        <dbReference type="ARBA" id="ARBA00023319"/>
    </source>
</evidence>
<dbReference type="Ensembl" id="ENSLLET00000024223.1">
    <property type="protein sequence ID" value="ENSLLEP00000023339.1"/>
    <property type="gene ID" value="ENSLLEG00000014815.1"/>
</dbReference>
<keyword evidence="2" id="KW-1133">Transmembrane helix</keyword>
<feature type="transmembrane region" description="Helical" evidence="2">
    <location>
        <begin position="452"/>
        <end position="471"/>
    </location>
</feature>
<keyword evidence="2" id="KW-0472">Membrane</keyword>
<dbReference type="PANTHER" id="PTHR23411">
    <property type="entry name" value="TAPASIN"/>
    <property type="match status" value="1"/>
</dbReference>
<dbReference type="InterPro" id="IPR003597">
    <property type="entry name" value="Ig_C1-set"/>
</dbReference>
<dbReference type="GeneTree" id="ENSGT00940000163371"/>
<feature type="domain" description="Ig-like" evidence="4">
    <location>
        <begin position="36"/>
        <end position="126"/>
    </location>
</feature>
<sequence length="736" mass="82899">MKMDFWIFILFLLQLQTCAALEVTVPSNPETGMARSSVLLPCIFSLDFQQMEPKSLSVRWIFGNKVLLMFTDRELTSYGRARLNKEAAMNGNATLLLYDLKVEDEGTYTCSVEYNGELRQQDVVLRVQASPSVDVASYPTTSDDEIHLDCLVKGFYPKEVKVTWYRNGKVVNKSDVITGEPRREGNGTYDINSTLLVILSKVEKDDKAECQVEHVTLGTPIKEHFILTPIGAALEVTVPSNPETGMARSSVLLPCIFSLDFQQMEPKSLSVRWIFGNKVLLMFTDRELTSYGRARLNKEAAMNGNATLLLYDLKVEDEGTYTCSVEYNGELRQKDVVLRVQASPSVDVASYPTTSDDEIHLDCLVKGFYPKEVKVTWYRNGKVVNKSDVITGEPRREGNGTYDINSTLLVILSKVEKDDKAECQVEHVTLGTPIKEHFILTPIDLKRNSTTLIAVSVVSVFLVMAVCRGVYRAFCIRRKSKSNISDEEAMRPLKDLDPALQKSPRMGKIEVPRLVHGTQAQLNCTISGYFPANLNVTWLWMKPGATEYLPVSSSDNKIGTVSMRRQDDKTYTCMASLSINVSVLGEHSARYMCQIQHPSLESPLQEQTRKLSVIASPVVNVMHETRKKKTYLKAVIEGIFPKTASITWSRTRYNCYINYLQTDGKNKESENADGTFNIICRCRDKQSQAKKTKRFKVTVNHESLASPIVRTILREEGVYYLLTENGREILLATSDV</sequence>
<dbReference type="OrthoDB" id="9945861at2759"/>
<dbReference type="InterPro" id="IPR013106">
    <property type="entry name" value="Ig_V-set"/>
</dbReference>
<dbReference type="CDD" id="cd00098">
    <property type="entry name" value="IgC1"/>
    <property type="match status" value="2"/>
</dbReference>
<dbReference type="SMART" id="SM00406">
    <property type="entry name" value="IGv"/>
    <property type="match status" value="2"/>
</dbReference>
<name>A0A8C5PIJ4_9ANUR</name>
<feature type="chain" id="PRO_5034943832" description="Ig-like domain-containing protein" evidence="3">
    <location>
        <begin position="21"/>
        <end position="736"/>
    </location>
</feature>